<dbReference type="SUPFAM" id="SSF53067">
    <property type="entry name" value="Actin-like ATPase domain"/>
    <property type="match status" value="1"/>
</dbReference>
<accession>A0A1L7XTI3</accession>
<dbReference type="AlphaFoldDB" id="A0A1L7XTI3"/>
<keyword evidence="2" id="KW-1185">Reference proteome</keyword>
<protein>
    <recommendedName>
        <fullName evidence="3">Hsp70 protein</fullName>
    </recommendedName>
</protein>
<dbReference type="STRING" id="576137.A0A1L7XTI3"/>
<proteinExistence type="predicted"/>
<dbReference type="InterPro" id="IPR043129">
    <property type="entry name" value="ATPase_NBD"/>
</dbReference>
<sequence length="808" mass="92037">MRIGTRRNVASASSLRQWRDQLADTAQWNSTPSATSEHFMQRRDTSLDRDELNTNDQSFRRRFCIGIDWGTTFTSISYHAAPQDEDDAYVAQPSDIKTIRNWPDDGTGAAEQVPTEIWYPDTPMKRHSAYEQFDEPADIEPGTYVMEGDEIQSSSEGKATVPDMNYEASIVETEQEGYCDESSTELLWGHSVSYHRYHLNTPRDPKKIVQRPKLMMLSTEYTEKDRRQLRQQVQSLVKGGVLRKYGKRKQPDMRDVRDIITDFLIKVFEHTKQQLQIYEDFTDDCPVEFVLAVPTIWSSQASRILQLSVEAAIRASSFGTLVNNSLVNLFIVPEPEGGVTWMLQSKTMAQRGEVITCLDCGGGTVDGATYEVADSYPPRLGREILDATGNPYTPANDLRTDILLGDNCGGTCVNENFKKLVLSRLRYERYLESNDNTIEAIVNRLAREFEAVDKPRADIATKAIHRYRIDQLRGDQSRDSVGMRGRRRFENNFLLMETQDYEEIYLPVLARVWAVLKKQLDAARQKGSMVKIVFLVGGFAASPSLVNILKAQLIAYEKQCNLPYRIRLIEDKKKSVAAVSAGAVLRALDKASGPKRVIQSSYGFLRREPYAPCNFKGHSYAHPYQDLDNDDWYVDVINYFLNKGQLLPPTQEFKPIKMLHTFAVDNEEPNADDADVASPRMLCQELLFVSDTVTQSHYPFKGVKNRDAQIVGRIVTDVTSLKDRGLLEIVEPEMDDDGELCGNRHYKVEYDLVPMIKGRDLIYEARWPSSDSLSRTENDRRKRRRLEKYEFKQTAQISIAAAFLPGTG</sequence>
<dbReference type="PANTHER" id="PTHR42749">
    <property type="entry name" value="CELL SHAPE-DETERMINING PROTEIN MREB"/>
    <property type="match status" value="1"/>
</dbReference>
<dbReference type="PANTHER" id="PTHR42749:SF8">
    <property type="entry name" value="HSP70 FAMILY PROTEIN (AFU_ORTHOLOGUE AFUA_3G13740)"/>
    <property type="match status" value="1"/>
</dbReference>
<dbReference type="EMBL" id="FJOG01000053">
    <property type="protein sequence ID" value="CZR68305.1"/>
    <property type="molecule type" value="Genomic_DNA"/>
</dbReference>
<dbReference type="Proteomes" id="UP000184330">
    <property type="component" value="Unassembled WGS sequence"/>
</dbReference>
<dbReference type="OrthoDB" id="2963168at2759"/>
<evidence type="ECO:0000313" key="2">
    <source>
        <dbReference type="Proteomes" id="UP000184330"/>
    </source>
</evidence>
<dbReference type="Gene3D" id="3.30.420.40">
    <property type="match status" value="1"/>
</dbReference>
<name>A0A1L7XTI3_9HELO</name>
<evidence type="ECO:0000313" key="1">
    <source>
        <dbReference type="EMBL" id="CZR68305.1"/>
    </source>
</evidence>
<dbReference type="CDD" id="cd10170">
    <property type="entry name" value="ASKHA_NBD_HSP70"/>
    <property type="match status" value="1"/>
</dbReference>
<gene>
    <name evidence="1" type="ORF">PAC_18204</name>
</gene>
<evidence type="ECO:0008006" key="3">
    <source>
        <dbReference type="Google" id="ProtNLM"/>
    </source>
</evidence>
<reference evidence="1 2" key="1">
    <citation type="submission" date="2016-03" db="EMBL/GenBank/DDBJ databases">
        <authorList>
            <person name="Ploux O."/>
        </authorList>
    </citation>
    <scope>NUCLEOTIDE SEQUENCE [LARGE SCALE GENOMIC DNA]</scope>
    <source>
        <strain evidence="1 2">UAMH 11012</strain>
    </source>
</reference>
<organism evidence="1 2">
    <name type="scientific">Phialocephala subalpina</name>
    <dbReference type="NCBI Taxonomy" id="576137"/>
    <lineage>
        <taxon>Eukaryota</taxon>
        <taxon>Fungi</taxon>
        <taxon>Dikarya</taxon>
        <taxon>Ascomycota</taxon>
        <taxon>Pezizomycotina</taxon>
        <taxon>Leotiomycetes</taxon>
        <taxon>Helotiales</taxon>
        <taxon>Mollisiaceae</taxon>
        <taxon>Phialocephala</taxon>
        <taxon>Phialocephala fortinii species complex</taxon>
    </lineage>
</organism>